<name>A0A0D7WYS0_9BACL</name>
<dbReference type="Proteomes" id="UP000032534">
    <property type="component" value="Unassembled WGS sequence"/>
</dbReference>
<sequence length="60" mass="6690">MGDRAVNPDKASEIRTKRALLLKWLNCFAAFSIRIILEPATPDERAGFIFVGIIDSQSII</sequence>
<dbReference type="PATRIC" id="fig|159743.3.peg.3981"/>
<dbReference type="AlphaFoldDB" id="A0A0D7WYS0"/>
<organism evidence="2 3">
    <name type="scientific">Paenibacillus terrae</name>
    <dbReference type="NCBI Taxonomy" id="159743"/>
    <lineage>
        <taxon>Bacteria</taxon>
        <taxon>Bacillati</taxon>
        <taxon>Bacillota</taxon>
        <taxon>Bacilli</taxon>
        <taxon>Bacillales</taxon>
        <taxon>Paenibacillaceae</taxon>
        <taxon>Paenibacillus</taxon>
    </lineage>
</organism>
<keyword evidence="1" id="KW-0812">Transmembrane</keyword>
<feature type="transmembrane region" description="Helical" evidence="1">
    <location>
        <begin position="20"/>
        <end position="37"/>
    </location>
</feature>
<dbReference type="EMBL" id="JTHP01000038">
    <property type="protein sequence ID" value="KJD44300.1"/>
    <property type="molecule type" value="Genomic_DNA"/>
</dbReference>
<evidence type="ECO:0000256" key="1">
    <source>
        <dbReference type="SAM" id="Phobius"/>
    </source>
</evidence>
<evidence type="ECO:0000313" key="3">
    <source>
        <dbReference type="Proteomes" id="UP000032534"/>
    </source>
</evidence>
<evidence type="ECO:0000313" key="2">
    <source>
        <dbReference type="EMBL" id="KJD44300.1"/>
    </source>
</evidence>
<accession>A0A0D7WYS0</accession>
<comment type="caution">
    <text evidence="2">The sequence shown here is derived from an EMBL/GenBank/DDBJ whole genome shotgun (WGS) entry which is preliminary data.</text>
</comment>
<proteinExistence type="predicted"/>
<keyword evidence="3" id="KW-1185">Reference proteome</keyword>
<keyword evidence="1" id="KW-0472">Membrane</keyword>
<keyword evidence="1" id="KW-1133">Transmembrane helix</keyword>
<protein>
    <submittedName>
        <fullName evidence="2">Uncharacterized protein</fullName>
    </submittedName>
</protein>
<reference evidence="2 3" key="1">
    <citation type="submission" date="2014-11" db="EMBL/GenBank/DDBJ databases">
        <title>Draft Genome Sequences of Paenibacillus polymyxa NRRL B-30509 and Paenibacillus terrae NRRL B-30644, Strains from a Poultry Environment that Produce Tridecaptin A and Paenicidins.</title>
        <authorList>
            <person name="van Belkum M.J."/>
            <person name="Lohans C.T."/>
            <person name="Vederas J.C."/>
        </authorList>
    </citation>
    <scope>NUCLEOTIDE SEQUENCE [LARGE SCALE GENOMIC DNA]</scope>
    <source>
        <strain evidence="2 3">NRRL B-30644</strain>
    </source>
</reference>
<gene>
    <name evidence="2" type="ORF">QD47_17890</name>
</gene>